<evidence type="ECO:0000256" key="1">
    <source>
        <dbReference type="ARBA" id="ARBA00010523"/>
    </source>
</evidence>
<name>A0A075JH74_9MICO</name>
<dbReference type="Gene3D" id="3.40.50.10490">
    <property type="entry name" value="Glucose-6-phosphate isomerase like protein, domain 1"/>
    <property type="match status" value="2"/>
</dbReference>
<keyword evidence="4" id="KW-1185">Reference proteome</keyword>
<dbReference type="STRING" id="1274.HX89_10230"/>
<dbReference type="GO" id="GO:0005975">
    <property type="term" value="P:carbohydrate metabolic process"/>
    <property type="evidence" value="ECO:0007669"/>
    <property type="project" value="InterPro"/>
</dbReference>
<keyword evidence="2 3" id="KW-0413">Isomerase</keyword>
<reference evidence="3 4" key="1">
    <citation type="submission" date="2014-07" db="EMBL/GenBank/DDBJ databases">
        <title>Genome Sequencing of Dermacoccus nishinomiyaensis.</title>
        <authorList>
            <person name="Hong K.W."/>
            <person name="Chan K.G."/>
        </authorList>
    </citation>
    <scope>NUCLEOTIDE SEQUENCE [LARGE SCALE GENOMIC DNA]</scope>
    <source>
        <strain evidence="3 4">M25</strain>
    </source>
</reference>
<dbReference type="GO" id="GO:0004347">
    <property type="term" value="F:glucose-6-phosphate isomerase activity"/>
    <property type="evidence" value="ECO:0007669"/>
    <property type="project" value="InterPro"/>
</dbReference>
<evidence type="ECO:0000313" key="3">
    <source>
        <dbReference type="EMBL" id="AIF41259.1"/>
    </source>
</evidence>
<dbReference type="InterPro" id="IPR001347">
    <property type="entry name" value="SIS_dom"/>
</dbReference>
<dbReference type="GO" id="GO:1901135">
    <property type="term" value="P:carbohydrate derivative metabolic process"/>
    <property type="evidence" value="ECO:0007669"/>
    <property type="project" value="InterPro"/>
</dbReference>
<evidence type="ECO:0000313" key="4">
    <source>
        <dbReference type="Proteomes" id="UP000027986"/>
    </source>
</evidence>
<dbReference type="InterPro" id="IPR019490">
    <property type="entry name" value="Glu6P/Mann6P_isomerase_C"/>
</dbReference>
<dbReference type="eggNOG" id="COG1737">
    <property type="taxonomic scope" value="Bacteria"/>
</dbReference>
<sequence length="417" mass="42360">MAHLDESWLDDAGHLERCDSRGSLRALATAGAQVREALTLAREAGIDDVAGYERPRSVLVGALGGSERVGDVLQTLAQPSSPVPVMTRRDVPLPGWVGPLDLVIAVSLSGRAEGPLALAAEAARRGASLLTVGADDSPLADVCARARGVHIGVGRGRVSSRTSLWSLLTPVLMGARRLGLVDVSDDDLLVAAAMLDAESETLRPSSEHFVNPAKLAALQLAGTVPVALADGPVAALAARRASSMFARTARVPMTWGELPDDAADLVATLDGPFTAGAGEGAVSAPDDIFADPFLDAPRQPSLGFLTLHSDATGGSGAGRDGADGFFVSDAPGGASGLGGNGTGGVGALAGVASGIQESARAAGAVVVEMHPDAGPAIARAAQLMHRVDFTATYLALGQGLDPAVSRHVTELRDRLGR</sequence>
<dbReference type="HOGENOM" id="CLU_059687_2_0_11"/>
<dbReference type="SUPFAM" id="SSF53697">
    <property type="entry name" value="SIS domain"/>
    <property type="match status" value="1"/>
</dbReference>
<protein>
    <submittedName>
        <fullName evidence="3">Phosphosugar isomerase</fullName>
    </submittedName>
</protein>
<dbReference type="Proteomes" id="UP000027986">
    <property type="component" value="Chromosome"/>
</dbReference>
<organism evidence="3 4">
    <name type="scientific">Dermacoccus nishinomiyaensis</name>
    <dbReference type="NCBI Taxonomy" id="1274"/>
    <lineage>
        <taxon>Bacteria</taxon>
        <taxon>Bacillati</taxon>
        <taxon>Actinomycetota</taxon>
        <taxon>Actinomycetes</taxon>
        <taxon>Micrococcales</taxon>
        <taxon>Dermacoccaceae</taxon>
        <taxon>Dermacoccus</taxon>
    </lineage>
</organism>
<dbReference type="AlphaFoldDB" id="A0A075JH74"/>
<dbReference type="GeneID" id="41841498"/>
<dbReference type="Pfam" id="PF10432">
    <property type="entry name" value="bact-PGI_C"/>
    <property type="match status" value="2"/>
</dbReference>
<dbReference type="EMBL" id="CP008889">
    <property type="protein sequence ID" value="AIF41259.1"/>
    <property type="molecule type" value="Genomic_DNA"/>
</dbReference>
<dbReference type="InterPro" id="IPR046348">
    <property type="entry name" value="SIS_dom_sf"/>
</dbReference>
<gene>
    <name evidence="3" type="ORF">HX89_10230</name>
</gene>
<evidence type="ECO:0000256" key="2">
    <source>
        <dbReference type="ARBA" id="ARBA00023235"/>
    </source>
</evidence>
<accession>A0A075JH74</accession>
<dbReference type="GO" id="GO:0004476">
    <property type="term" value="F:mannose-6-phosphate isomerase activity"/>
    <property type="evidence" value="ECO:0007669"/>
    <property type="project" value="InterPro"/>
</dbReference>
<dbReference type="RefSeq" id="WP_038568947.1">
    <property type="nucleotide sequence ID" value="NZ_CAKZHM010000070.1"/>
</dbReference>
<dbReference type="GO" id="GO:0097367">
    <property type="term" value="F:carbohydrate derivative binding"/>
    <property type="evidence" value="ECO:0007669"/>
    <property type="project" value="InterPro"/>
</dbReference>
<dbReference type="PROSITE" id="PS51464">
    <property type="entry name" value="SIS"/>
    <property type="match status" value="1"/>
</dbReference>
<dbReference type="OrthoDB" id="5241724at2"/>
<proteinExistence type="inferred from homology"/>
<dbReference type="KEGG" id="dni:HX89_10230"/>
<comment type="similarity">
    <text evidence="1">Belongs to the PGI/PMI family.</text>
</comment>